<dbReference type="AlphaFoldDB" id="A0A0B1PZT9"/>
<accession>A0A0B1PZT9</accession>
<protein>
    <submittedName>
        <fullName evidence="1">Uncharacterized protein</fullName>
    </submittedName>
</protein>
<reference evidence="1 2" key="1">
    <citation type="submission" date="2014-09" db="EMBL/GenBank/DDBJ databases">
        <title>Isolation and characterization of Aurantimonas altamirensis ON-56566 from clinical sample following a dog bite.</title>
        <authorList>
            <person name="Eshaghi A."/>
            <person name="Li A."/>
            <person name="Shahinas D."/>
            <person name="Bahn P."/>
            <person name="Kus J.V."/>
            <person name="Patel S.N."/>
        </authorList>
    </citation>
    <scope>NUCLEOTIDE SEQUENCE [LARGE SCALE GENOMIC DNA]</scope>
    <source>
        <strain evidence="1 2">ON-56566</strain>
    </source>
</reference>
<sequence length="59" mass="5896">MPGGGGAKPSGRPFAKGAGQSVLIDDDRTAIAAGNNQAATLSIPLNGFSAALQRLRSLM</sequence>
<dbReference type="EMBL" id="JRFJ01000004">
    <property type="protein sequence ID" value="KHJ54053.1"/>
    <property type="molecule type" value="Genomic_DNA"/>
</dbReference>
<comment type="caution">
    <text evidence="1">The sequence shown here is derived from an EMBL/GenBank/DDBJ whole genome shotgun (WGS) entry which is preliminary data.</text>
</comment>
<proteinExistence type="predicted"/>
<evidence type="ECO:0000313" key="2">
    <source>
        <dbReference type="Proteomes" id="UP000030826"/>
    </source>
</evidence>
<name>A0A0B1PZT9_9HYPH</name>
<gene>
    <name evidence="1" type="ORF">LA66_15960</name>
</gene>
<evidence type="ECO:0000313" key="1">
    <source>
        <dbReference type="EMBL" id="KHJ54053.1"/>
    </source>
</evidence>
<organism evidence="1 2">
    <name type="scientific">Aureimonas altamirensis</name>
    <dbReference type="NCBI Taxonomy" id="370622"/>
    <lineage>
        <taxon>Bacteria</taxon>
        <taxon>Pseudomonadati</taxon>
        <taxon>Pseudomonadota</taxon>
        <taxon>Alphaproteobacteria</taxon>
        <taxon>Hyphomicrobiales</taxon>
        <taxon>Aurantimonadaceae</taxon>
        <taxon>Aureimonas</taxon>
    </lineage>
</organism>
<dbReference type="Proteomes" id="UP000030826">
    <property type="component" value="Unassembled WGS sequence"/>
</dbReference>